<accession>A0A5B7G5F7</accession>
<comment type="caution">
    <text evidence="2">The sequence shown here is derived from an EMBL/GenBank/DDBJ whole genome shotgun (WGS) entry which is preliminary data.</text>
</comment>
<sequence>MVSSYRLLNLGLACIRKQKITIYLYIQKPPSSITMPIHHTPSSIPNPTQCSLISNPSPTHDYPTHSSPIPHPATPTMVAIHCRPYR</sequence>
<feature type="compositionally biased region" description="Polar residues" evidence="1">
    <location>
        <begin position="47"/>
        <end position="58"/>
    </location>
</feature>
<evidence type="ECO:0000313" key="3">
    <source>
        <dbReference type="Proteomes" id="UP000324222"/>
    </source>
</evidence>
<dbReference type="Proteomes" id="UP000324222">
    <property type="component" value="Unassembled WGS sequence"/>
</dbReference>
<keyword evidence="3" id="KW-1185">Reference proteome</keyword>
<feature type="region of interest" description="Disordered" evidence="1">
    <location>
        <begin position="47"/>
        <end position="74"/>
    </location>
</feature>
<evidence type="ECO:0000256" key="1">
    <source>
        <dbReference type="SAM" id="MobiDB-lite"/>
    </source>
</evidence>
<dbReference type="AlphaFoldDB" id="A0A5B7G5F7"/>
<gene>
    <name evidence="2" type="ORF">E2C01_046323</name>
</gene>
<name>A0A5B7G5F7_PORTR</name>
<reference evidence="2 3" key="1">
    <citation type="submission" date="2019-05" db="EMBL/GenBank/DDBJ databases">
        <title>Another draft genome of Portunus trituberculatus and its Hox gene families provides insights of decapod evolution.</title>
        <authorList>
            <person name="Jeong J.-H."/>
            <person name="Song I."/>
            <person name="Kim S."/>
            <person name="Choi T."/>
            <person name="Kim D."/>
            <person name="Ryu S."/>
            <person name="Kim W."/>
        </authorList>
    </citation>
    <scope>NUCLEOTIDE SEQUENCE [LARGE SCALE GENOMIC DNA]</scope>
    <source>
        <tissue evidence="2">Muscle</tissue>
    </source>
</reference>
<proteinExistence type="predicted"/>
<dbReference type="EMBL" id="VSRR010010896">
    <property type="protein sequence ID" value="MPC52453.1"/>
    <property type="molecule type" value="Genomic_DNA"/>
</dbReference>
<evidence type="ECO:0000313" key="2">
    <source>
        <dbReference type="EMBL" id="MPC52453.1"/>
    </source>
</evidence>
<protein>
    <submittedName>
        <fullName evidence="2">Uncharacterized protein</fullName>
    </submittedName>
</protein>
<organism evidence="2 3">
    <name type="scientific">Portunus trituberculatus</name>
    <name type="common">Swimming crab</name>
    <name type="synonym">Neptunus trituberculatus</name>
    <dbReference type="NCBI Taxonomy" id="210409"/>
    <lineage>
        <taxon>Eukaryota</taxon>
        <taxon>Metazoa</taxon>
        <taxon>Ecdysozoa</taxon>
        <taxon>Arthropoda</taxon>
        <taxon>Crustacea</taxon>
        <taxon>Multicrustacea</taxon>
        <taxon>Malacostraca</taxon>
        <taxon>Eumalacostraca</taxon>
        <taxon>Eucarida</taxon>
        <taxon>Decapoda</taxon>
        <taxon>Pleocyemata</taxon>
        <taxon>Brachyura</taxon>
        <taxon>Eubrachyura</taxon>
        <taxon>Portunoidea</taxon>
        <taxon>Portunidae</taxon>
        <taxon>Portuninae</taxon>
        <taxon>Portunus</taxon>
    </lineage>
</organism>